<protein>
    <submittedName>
        <fullName evidence="1">Uncharacterized protein</fullName>
    </submittedName>
</protein>
<sequence length="110" mass="12409">MRDDYLNLRNLQLIPPPQPLSRHGQTRYELTRVQHRRSYFNENPSVFVRFQLGALSTDFVIAATSTTAASNRAILRISPNIMKSSMPRTSIRIVSATTESSNDNSSRVTA</sequence>
<accession>A0ABD2XDP6</accession>
<comment type="caution">
    <text evidence="1">The sequence shown here is derived from an EMBL/GenBank/DDBJ whole genome shotgun (WGS) entry which is preliminary data.</text>
</comment>
<gene>
    <name evidence="1" type="ORF">TKK_003878</name>
</gene>
<dbReference type="EMBL" id="JBJJXI010000031">
    <property type="protein sequence ID" value="KAL3403275.1"/>
    <property type="molecule type" value="Genomic_DNA"/>
</dbReference>
<dbReference type="Proteomes" id="UP001627154">
    <property type="component" value="Unassembled WGS sequence"/>
</dbReference>
<organism evidence="1 2">
    <name type="scientific">Trichogramma kaykai</name>
    <dbReference type="NCBI Taxonomy" id="54128"/>
    <lineage>
        <taxon>Eukaryota</taxon>
        <taxon>Metazoa</taxon>
        <taxon>Ecdysozoa</taxon>
        <taxon>Arthropoda</taxon>
        <taxon>Hexapoda</taxon>
        <taxon>Insecta</taxon>
        <taxon>Pterygota</taxon>
        <taxon>Neoptera</taxon>
        <taxon>Endopterygota</taxon>
        <taxon>Hymenoptera</taxon>
        <taxon>Apocrita</taxon>
        <taxon>Proctotrupomorpha</taxon>
        <taxon>Chalcidoidea</taxon>
        <taxon>Trichogrammatidae</taxon>
        <taxon>Trichogramma</taxon>
    </lineage>
</organism>
<evidence type="ECO:0000313" key="1">
    <source>
        <dbReference type="EMBL" id="KAL3403275.1"/>
    </source>
</evidence>
<reference evidence="1 2" key="1">
    <citation type="journal article" date="2024" name="bioRxiv">
        <title>A reference genome for Trichogramma kaykai: A tiny desert-dwelling parasitoid wasp with competing sex-ratio distorters.</title>
        <authorList>
            <person name="Culotta J."/>
            <person name="Lindsey A.R."/>
        </authorList>
    </citation>
    <scope>NUCLEOTIDE SEQUENCE [LARGE SCALE GENOMIC DNA]</scope>
    <source>
        <strain evidence="1 2">KSX58</strain>
    </source>
</reference>
<keyword evidence="2" id="KW-1185">Reference proteome</keyword>
<evidence type="ECO:0000313" key="2">
    <source>
        <dbReference type="Proteomes" id="UP001627154"/>
    </source>
</evidence>
<proteinExistence type="predicted"/>
<dbReference type="AlphaFoldDB" id="A0ABD2XDP6"/>
<name>A0ABD2XDP6_9HYME</name>